<name>A0A1H1LSS7_9ACTN</name>
<dbReference type="OrthoDB" id="1650177at2"/>
<gene>
    <name evidence="6" type="ORF">SAMN04489717_0509</name>
</gene>
<evidence type="ECO:0000256" key="4">
    <source>
        <dbReference type="ARBA" id="ARBA00022729"/>
    </source>
</evidence>
<dbReference type="PANTHER" id="PTHR43649">
    <property type="entry name" value="ARABINOSE-BINDING PROTEIN-RELATED"/>
    <property type="match status" value="1"/>
</dbReference>
<accession>A0A1H1LSS7</accession>
<keyword evidence="4 5" id="KW-0732">Signal</keyword>
<proteinExistence type="inferred from homology"/>
<sequence>MRKARRLLLASAAALALAASGCAVGGGDTSGSGDNGAGGDSKSGKTVVTFRLWDDQVAKAYEKSFQQFEKKNTDIDVKVQLVPWNDYWNKLTADVAAGNASDIFWTNTSNFGIYADNANLLDVGSVLKAEKKNWKPSVVDLYTRDGKLWGVPQLWDSIGLYYNKKLLKQANVDPASLRWSPNGKGDTFLPAARKLTLDAAGKHPGQPGFDPDRIKQYGYNASLDAQGVYWNFVGSNGAVWQKGDRFATDNPKTRASIQYVVDLINKYHVAPSAADTNDNGDKTRDLFVQGKLAMFESGPYNLKTIEENADFDWGVAPLPEGPAGRVGVVHGVAAVASARTRHKDAATKVLSWLGSAQGQRAIAAGGYAFPGVTADEGAFVDYWKKQGVDITAFQKAASGKTFPAPVGPRVNAGATAMDPIMKEIFLGRTPVGKGLADAQRAGNEAIKE</sequence>
<organism evidence="6 7">
    <name type="scientific">Actinopolymorpha singaporensis</name>
    <dbReference type="NCBI Taxonomy" id="117157"/>
    <lineage>
        <taxon>Bacteria</taxon>
        <taxon>Bacillati</taxon>
        <taxon>Actinomycetota</taxon>
        <taxon>Actinomycetes</taxon>
        <taxon>Propionibacteriales</taxon>
        <taxon>Actinopolymorphaceae</taxon>
        <taxon>Actinopolymorpha</taxon>
    </lineage>
</organism>
<feature type="chain" id="PRO_5039386457" evidence="5">
    <location>
        <begin position="26"/>
        <end position="448"/>
    </location>
</feature>
<dbReference type="EMBL" id="LT629732">
    <property type="protein sequence ID" value="SDR77596.1"/>
    <property type="molecule type" value="Genomic_DNA"/>
</dbReference>
<dbReference type="InterPro" id="IPR050490">
    <property type="entry name" value="Bact_solute-bd_prot1"/>
</dbReference>
<comment type="subcellular location">
    <subcellularLocation>
        <location evidence="1">Cell envelope</location>
    </subcellularLocation>
</comment>
<keyword evidence="3" id="KW-0813">Transport</keyword>
<dbReference type="SUPFAM" id="SSF53850">
    <property type="entry name" value="Periplasmic binding protein-like II"/>
    <property type="match status" value="1"/>
</dbReference>
<evidence type="ECO:0000256" key="5">
    <source>
        <dbReference type="SAM" id="SignalP"/>
    </source>
</evidence>
<dbReference type="RefSeq" id="WP_092650169.1">
    <property type="nucleotide sequence ID" value="NZ_LT629732.1"/>
</dbReference>
<dbReference type="GO" id="GO:0030313">
    <property type="term" value="C:cell envelope"/>
    <property type="evidence" value="ECO:0007669"/>
    <property type="project" value="UniProtKB-SubCell"/>
</dbReference>
<dbReference type="Gene3D" id="3.40.190.10">
    <property type="entry name" value="Periplasmic binding protein-like II"/>
    <property type="match status" value="1"/>
</dbReference>
<comment type="similarity">
    <text evidence="2">Belongs to the bacterial solute-binding protein 1 family.</text>
</comment>
<evidence type="ECO:0000256" key="2">
    <source>
        <dbReference type="ARBA" id="ARBA00008520"/>
    </source>
</evidence>
<dbReference type="AlphaFoldDB" id="A0A1H1LSS7"/>
<keyword evidence="7" id="KW-1185">Reference proteome</keyword>
<dbReference type="CDD" id="cd13585">
    <property type="entry name" value="PBP2_TMBP_like"/>
    <property type="match status" value="1"/>
</dbReference>
<evidence type="ECO:0000313" key="7">
    <source>
        <dbReference type="Proteomes" id="UP000198983"/>
    </source>
</evidence>
<dbReference type="Proteomes" id="UP000198983">
    <property type="component" value="Chromosome I"/>
</dbReference>
<feature type="signal peptide" evidence="5">
    <location>
        <begin position="1"/>
        <end position="25"/>
    </location>
</feature>
<evidence type="ECO:0000313" key="6">
    <source>
        <dbReference type="EMBL" id="SDR77596.1"/>
    </source>
</evidence>
<dbReference type="Pfam" id="PF01547">
    <property type="entry name" value="SBP_bac_1"/>
    <property type="match status" value="1"/>
</dbReference>
<dbReference type="STRING" id="117157.SAMN04489717_0509"/>
<dbReference type="InterPro" id="IPR006059">
    <property type="entry name" value="SBP"/>
</dbReference>
<protein>
    <submittedName>
        <fullName evidence="6">Carbohydrate ABC transporter substrate-binding protein, CUT1 family</fullName>
    </submittedName>
</protein>
<dbReference type="PANTHER" id="PTHR43649:SF31">
    <property type="entry name" value="SN-GLYCEROL-3-PHOSPHATE-BINDING PERIPLASMIC PROTEIN UGPB"/>
    <property type="match status" value="1"/>
</dbReference>
<dbReference type="PROSITE" id="PS51257">
    <property type="entry name" value="PROKAR_LIPOPROTEIN"/>
    <property type="match status" value="1"/>
</dbReference>
<reference evidence="6 7" key="1">
    <citation type="submission" date="2016-10" db="EMBL/GenBank/DDBJ databases">
        <authorList>
            <person name="de Groot N.N."/>
        </authorList>
    </citation>
    <scope>NUCLEOTIDE SEQUENCE [LARGE SCALE GENOMIC DNA]</scope>
    <source>
        <strain evidence="6 7">DSM 22024</strain>
    </source>
</reference>
<evidence type="ECO:0000256" key="1">
    <source>
        <dbReference type="ARBA" id="ARBA00004196"/>
    </source>
</evidence>
<evidence type="ECO:0000256" key="3">
    <source>
        <dbReference type="ARBA" id="ARBA00022448"/>
    </source>
</evidence>